<dbReference type="AlphaFoldDB" id="A0A2V1K0A2"/>
<evidence type="ECO:0008006" key="4">
    <source>
        <dbReference type="Google" id="ProtNLM"/>
    </source>
</evidence>
<feature type="transmembrane region" description="Helical" evidence="1">
    <location>
        <begin position="241"/>
        <end position="262"/>
    </location>
</feature>
<organism evidence="2 3">
    <name type="scientific">Ancrocorticia populi</name>
    <dbReference type="NCBI Taxonomy" id="2175228"/>
    <lineage>
        <taxon>Bacteria</taxon>
        <taxon>Bacillati</taxon>
        <taxon>Actinomycetota</taxon>
        <taxon>Actinomycetes</taxon>
        <taxon>Actinomycetales</taxon>
        <taxon>Actinomycetaceae</taxon>
        <taxon>Ancrocorticia</taxon>
    </lineage>
</organism>
<feature type="transmembrane region" description="Helical" evidence="1">
    <location>
        <begin position="355"/>
        <end position="375"/>
    </location>
</feature>
<feature type="transmembrane region" description="Helical" evidence="1">
    <location>
        <begin position="45"/>
        <end position="65"/>
    </location>
</feature>
<name>A0A2V1K0A2_9ACTO</name>
<evidence type="ECO:0000256" key="1">
    <source>
        <dbReference type="SAM" id="Phobius"/>
    </source>
</evidence>
<keyword evidence="3" id="KW-1185">Reference proteome</keyword>
<keyword evidence="1" id="KW-1133">Transmembrane helix</keyword>
<dbReference type="PANTHER" id="PTHR47704">
    <property type="entry name" value="POTASSIUM TRANSPORTER KIMA"/>
    <property type="match status" value="1"/>
</dbReference>
<feature type="transmembrane region" description="Helical" evidence="1">
    <location>
        <begin position="96"/>
        <end position="117"/>
    </location>
</feature>
<reference evidence="3" key="1">
    <citation type="submission" date="2018-05" db="EMBL/GenBank/DDBJ databases">
        <authorList>
            <person name="Li Y."/>
        </authorList>
    </citation>
    <scope>NUCLEOTIDE SEQUENCE [LARGE SCALE GENOMIC DNA]</scope>
    <source>
        <strain evidence="3">sk1b4</strain>
    </source>
</reference>
<evidence type="ECO:0000313" key="2">
    <source>
        <dbReference type="EMBL" id="PWF24561.1"/>
    </source>
</evidence>
<dbReference type="Proteomes" id="UP000245283">
    <property type="component" value="Unassembled WGS sequence"/>
</dbReference>
<accession>A0A2V1K0A2</accession>
<dbReference type="Gene3D" id="1.20.1740.10">
    <property type="entry name" value="Amino acid/polyamine transporter I"/>
    <property type="match status" value="1"/>
</dbReference>
<dbReference type="PANTHER" id="PTHR47704:SF1">
    <property type="entry name" value="POTASSIUM TRANSPORTER KIMA"/>
    <property type="match status" value="1"/>
</dbReference>
<feature type="transmembrane region" description="Helical" evidence="1">
    <location>
        <begin position="421"/>
        <end position="439"/>
    </location>
</feature>
<keyword evidence="1" id="KW-0472">Membrane</keyword>
<protein>
    <recommendedName>
        <fullName evidence="4">Amino acid permease</fullName>
    </recommendedName>
</protein>
<feature type="transmembrane region" description="Helical" evidence="1">
    <location>
        <begin position="282"/>
        <end position="308"/>
    </location>
</feature>
<feature type="transmembrane region" description="Helical" evidence="1">
    <location>
        <begin position="200"/>
        <end position="220"/>
    </location>
</feature>
<feature type="transmembrane region" description="Helical" evidence="1">
    <location>
        <begin position="148"/>
        <end position="170"/>
    </location>
</feature>
<feature type="transmembrane region" description="Helical" evidence="1">
    <location>
        <begin position="123"/>
        <end position="141"/>
    </location>
</feature>
<dbReference type="OrthoDB" id="9759676at2"/>
<comment type="caution">
    <text evidence="2">The sequence shown here is derived from an EMBL/GenBank/DDBJ whole genome shotgun (WGS) entry which is preliminary data.</text>
</comment>
<dbReference type="RefSeq" id="WP_109094457.1">
    <property type="nucleotide sequence ID" value="NZ_QETB01000006.1"/>
</dbReference>
<dbReference type="EMBL" id="QETB01000006">
    <property type="protein sequence ID" value="PWF24561.1"/>
    <property type="molecule type" value="Genomic_DNA"/>
</dbReference>
<feature type="transmembrane region" description="Helical" evidence="1">
    <location>
        <begin position="395"/>
        <end position="415"/>
    </location>
</feature>
<gene>
    <name evidence="2" type="ORF">DD236_11055</name>
</gene>
<feature type="transmembrane region" description="Helical" evidence="1">
    <location>
        <begin position="329"/>
        <end position="349"/>
    </location>
</feature>
<keyword evidence="1" id="KW-0812">Transmembrane</keyword>
<sequence>MGIPQKAARFAASRRVSAFSAVVLVVFLAPQLALRVMPSAGVTSHLVVMAALVGSSLLVFFALAWQERILPRSSNPRLVATYIGERTSVVLSSARFVSYALIVVMGAGLAVGGLSALIDLSGYGRIVLVATVIVLAFPGIFGSRPPSLVLYLGAGFSVLALAVLLIYGLIAEVSGGFSEETLAATREYMANTAQYEAGPFSLHAVALVGLLPSGMLILAIDRRSVRSEERAGNIRMQGWRAVFAFVAILITLYFESSLQMSANTRALPVLAMAYGLFGSAGHSVLSIAAIIAGMGAAVAAYGTLPRLVHDLSVDRILPRHFATENSPRPRVLAVSITAGLAALVAAVTYASQSPAMMFVFTTFAIFTLSCAAMGFRGSSILKESVSKEERARARVSRWIFGLCALCGVGVLVGIAWIRTGWAATAIVTLLIPAALLIFFRRGRVRVVRQLAATDLTAGRTLPTRVHGVVLVSALDLPTLRAVSFARAARLSSLTAVTLDFDPRATNDLRQDWRAAALPVELTVLGTPEGAGPQNIVDYVRSLRQTQRADIVMVYIPRLVPTGVWQRFFVRHSEPRIMSDLRLQDGVVIAEVPYQLQPQDEE</sequence>
<dbReference type="InterPro" id="IPR053153">
    <property type="entry name" value="APC_K+_Transporter"/>
</dbReference>
<evidence type="ECO:0000313" key="3">
    <source>
        <dbReference type="Proteomes" id="UP000245283"/>
    </source>
</evidence>
<proteinExistence type="predicted"/>